<organism evidence="2 3">
    <name type="scientific">Streptomyces axinellae</name>
    <dbReference type="NCBI Taxonomy" id="552788"/>
    <lineage>
        <taxon>Bacteria</taxon>
        <taxon>Bacillati</taxon>
        <taxon>Actinomycetota</taxon>
        <taxon>Actinomycetes</taxon>
        <taxon>Kitasatosporales</taxon>
        <taxon>Streptomycetaceae</taxon>
        <taxon>Streptomyces</taxon>
    </lineage>
</organism>
<dbReference type="PANTHER" id="PTHR30399:SF1">
    <property type="entry name" value="UTP PYROPHOSPHATASE"/>
    <property type="match status" value="1"/>
</dbReference>
<accession>A0ABN3QRH1</accession>
<dbReference type="CDD" id="cd07344">
    <property type="entry name" value="M48_yhfN_like"/>
    <property type="match status" value="1"/>
</dbReference>
<reference evidence="2 3" key="1">
    <citation type="journal article" date="2019" name="Int. J. Syst. Evol. Microbiol.">
        <title>The Global Catalogue of Microorganisms (GCM) 10K type strain sequencing project: providing services to taxonomists for standard genome sequencing and annotation.</title>
        <authorList>
            <consortium name="The Broad Institute Genomics Platform"/>
            <consortium name="The Broad Institute Genome Sequencing Center for Infectious Disease"/>
            <person name="Wu L."/>
            <person name="Ma J."/>
        </authorList>
    </citation>
    <scope>NUCLEOTIDE SEQUENCE [LARGE SCALE GENOMIC DNA]</scope>
    <source>
        <strain evidence="2 3">JCM 16373</strain>
    </source>
</reference>
<evidence type="ECO:0000313" key="3">
    <source>
        <dbReference type="Proteomes" id="UP001501447"/>
    </source>
</evidence>
<evidence type="ECO:0000259" key="1">
    <source>
        <dbReference type="Pfam" id="PF01863"/>
    </source>
</evidence>
<dbReference type="RefSeq" id="WP_344569861.1">
    <property type="nucleotide sequence ID" value="NZ_BAAARJ010000022.1"/>
</dbReference>
<proteinExistence type="predicted"/>
<evidence type="ECO:0000313" key="2">
    <source>
        <dbReference type="EMBL" id="GAA2633343.1"/>
    </source>
</evidence>
<name>A0ABN3QRH1_9ACTN</name>
<dbReference type="InterPro" id="IPR053136">
    <property type="entry name" value="UTP_pyrophosphatase-like"/>
</dbReference>
<sequence>MQPLAFSADPPSQPDEVLSEGQIITVDGRRFTVRVSGRRKRLGLTVERDGSLTLRAPEGCSAERAESFARGSRRWIEGKVRLQEQHRPRNMVRRFAEGEIFRYLGRDHRLSLVDAPAAPVRMLAGELVLDRTTAADTTAGRRALLDWYCRVGLRWAGGRTQPWAGRMGVPEPAVEVRDIGRRWGVYRPLADSAPGRVALHWAVFQFPPPLIDYVIAHELAHIKVSGHGTDYWRLLRRAIPEASDLKAELDEMGKYVWLGDTES</sequence>
<comment type="caution">
    <text evidence="2">The sequence shown here is derived from an EMBL/GenBank/DDBJ whole genome shotgun (WGS) entry which is preliminary data.</text>
</comment>
<dbReference type="Pfam" id="PF01863">
    <property type="entry name" value="YgjP-like"/>
    <property type="match status" value="1"/>
</dbReference>
<dbReference type="PANTHER" id="PTHR30399">
    <property type="entry name" value="UNCHARACTERIZED PROTEIN YGJP"/>
    <property type="match status" value="1"/>
</dbReference>
<dbReference type="Gene3D" id="3.30.2010.10">
    <property type="entry name" value="Metalloproteases ('zincins'), catalytic domain"/>
    <property type="match status" value="1"/>
</dbReference>
<keyword evidence="3" id="KW-1185">Reference proteome</keyword>
<dbReference type="InterPro" id="IPR002725">
    <property type="entry name" value="YgjP-like_metallopeptidase"/>
</dbReference>
<dbReference type="EMBL" id="BAAARJ010000022">
    <property type="protein sequence ID" value="GAA2633343.1"/>
    <property type="molecule type" value="Genomic_DNA"/>
</dbReference>
<dbReference type="Proteomes" id="UP001501447">
    <property type="component" value="Unassembled WGS sequence"/>
</dbReference>
<gene>
    <name evidence="2" type="ORF">GCM10009863_56850</name>
</gene>
<feature type="domain" description="YgjP-like metallopeptidase" evidence="1">
    <location>
        <begin position="40"/>
        <end position="251"/>
    </location>
</feature>
<protein>
    <recommendedName>
        <fullName evidence="1">YgjP-like metallopeptidase domain-containing protein</fullName>
    </recommendedName>
</protein>